<dbReference type="RefSeq" id="WP_152352072.1">
    <property type="nucleotide sequence ID" value="NZ_JAEDAJ010000008.1"/>
</dbReference>
<dbReference type="InterPro" id="IPR025329">
    <property type="entry name" value="DUF4235"/>
</dbReference>
<proteinExistence type="predicted"/>
<dbReference type="Proteomes" id="UP000612352">
    <property type="component" value="Unassembled WGS sequence"/>
</dbReference>
<sequence>MPNPLVKIAMTGASIAAGIVGQKVITAVWNAVVDDDAPTNKNIKRSAKETKAARKEAKKSGASKQEVKAITDPENERPAWQIIVWTLLTGVVLQAIRQAARNGTEVGARKITERRPRANRG</sequence>
<feature type="region of interest" description="Disordered" evidence="1">
    <location>
        <begin position="37"/>
        <end position="72"/>
    </location>
</feature>
<reference evidence="2 3" key="1">
    <citation type="submission" date="2020-12" db="EMBL/GenBank/DDBJ databases">
        <title>Brachybacterium sp. MASK1Z-5, whole genome shotgun sequence.</title>
        <authorList>
            <person name="Tuo L."/>
        </authorList>
    </citation>
    <scope>NUCLEOTIDE SEQUENCE [LARGE SCALE GENOMIC DNA]</scope>
    <source>
        <strain evidence="2 3">MASK1Z-5</strain>
    </source>
</reference>
<protein>
    <submittedName>
        <fullName evidence="2">DUF4235 domain-containing protein</fullName>
    </submittedName>
</protein>
<name>A0ABS1BCA6_9MICO</name>
<keyword evidence="3" id="KW-1185">Reference proteome</keyword>
<dbReference type="EMBL" id="JAEDAJ010000008">
    <property type="protein sequence ID" value="MBK0332297.1"/>
    <property type="molecule type" value="Genomic_DNA"/>
</dbReference>
<evidence type="ECO:0000313" key="3">
    <source>
        <dbReference type="Proteomes" id="UP000612352"/>
    </source>
</evidence>
<dbReference type="Pfam" id="PF14019">
    <property type="entry name" value="DUF4235"/>
    <property type="match status" value="1"/>
</dbReference>
<evidence type="ECO:0000313" key="2">
    <source>
        <dbReference type="EMBL" id="MBK0332297.1"/>
    </source>
</evidence>
<feature type="compositionally biased region" description="Basic and acidic residues" evidence="1">
    <location>
        <begin position="46"/>
        <end position="72"/>
    </location>
</feature>
<evidence type="ECO:0000256" key="1">
    <source>
        <dbReference type="SAM" id="MobiDB-lite"/>
    </source>
</evidence>
<organism evidence="2 3">
    <name type="scientific">Brachybacterium halotolerans</name>
    <dbReference type="NCBI Taxonomy" id="2795215"/>
    <lineage>
        <taxon>Bacteria</taxon>
        <taxon>Bacillati</taxon>
        <taxon>Actinomycetota</taxon>
        <taxon>Actinomycetes</taxon>
        <taxon>Micrococcales</taxon>
        <taxon>Dermabacteraceae</taxon>
        <taxon>Brachybacterium</taxon>
    </lineage>
</organism>
<gene>
    <name evidence="2" type="ORF">I8D64_12925</name>
</gene>
<comment type="caution">
    <text evidence="2">The sequence shown here is derived from an EMBL/GenBank/DDBJ whole genome shotgun (WGS) entry which is preliminary data.</text>
</comment>
<accession>A0ABS1BCA6</accession>